<feature type="transmembrane region" description="Helical" evidence="8">
    <location>
        <begin position="647"/>
        <end position="665"/>
    </location>
</feature>
<gene>
    <name evidence="9" type="ORF">P5673_001850</name>
</gene>
<evidence type="ECO:0000256" key="1">
    <source>
        <dbReference type="ARBA" id="ARBA00004651"/>
    </source>
</evidence>
<dbReference type="PROSITE" id="PS01303">
    <property type="entry name" value="BCCT"/>
    <property type="match status" value="1"/>
</dbReference>
<name>A0AAD9R4D3_ACRCE</name>
<accession>A0AAD9R4D3</accession>
<dbReference type="GO" id="GO:0005886">
    <property type="term" value="C:plasma membrane"/>
    <property type="evidence" value="ECO:0007669"/>
    <property type="project" value="UniProtKB-SubCell"/>
</dbReference>
<evidence type="ECO:0000256" key="4">
    <source>
        <dbReference type="ARBA" id="ARBA00022475"/>
    </source>
</evidence>
<dbReference type="PANTHER" id="PTHR30047:SF7">
    <property type="entry name" value="HIGH-AFFINITY CHOLINE TRANSPORT PROTEIN"/>
    <property type="match status" value="1"/>
</dbReference>
<protein>
    <submittedName>
        <fullName evidence="9">Glycine betaine/proline betaine transporter BetS</fullName>
    </submittedName>
</protein>
<comment type="subcellular location">
    <subcellularLocation>
        <location evidence="1">Cell membrane</location>
        <topology evidence="1">Multi-pass membrane protein</topology>
    </subcellularLocation>
</comment>
<dbReference type="PANTHER" id="PTHR30047">
    <property type="entry name" value="HIGH-AFFINITY CHOLINE TRANSPORT PROTEIN-RELATED"/>
    <property type="match status" value="1"/>
</dbReference>
<comment type="caution">
    <text evidence="9">The sequence shown here is derived from an EMBL/GenBank/DDBJ whole genome shotgun (WGS) entry which is preliminary data.</text>
</comment>
<dbReference type="Proteomes" id="UP001249851">
    <property type="component" value="Unassembled WGS sequence"/>
</dbReference>
<dbReference type="Pfam" id="PF02028">
    <property type="entry name" value="BCCT"/>
    <property type="match status" value="1"/>
</dbReference>
<feature type="transmembrane region" description="Helical" evidence="8">
    <location>
        <begin position="512"/>
        <end position="530"/>
    </location>
</feature>
<dbReference type="InterPro" id="IPR006461">
    <property type="entry name" value="PLAC_motif_containing"/>
</dbReference>
<feature type="transmembrane region" description="Helical" evidence="8">
    <location>
        <begin position="226"/>
        <end position="250"/>
    </location>
</feature>
<dbReference type="InterPro" id="IPR018093">
    <property type="entry name" value="BCCT_CS"/>
</dbReference>
<feature type="transmembrane region" description="Helical" evidence="8">
    <location>
        <begin position="41"/>
        <end position="62"/>
    </location>
</feature>
<evidence type="ECO:0000256" key="2">
    <source>
        <dbReference type="ARBA" id="ARBA00009024"/>
    </source>
</evidence>
<dbReference type="GO" id="GO:0022857">
    <property type="term" value="F:transmembrane transporter activity"/>
    <property type="evidence" value="ECO:0007669"/>
    <property type="project" value="InterPro"/>
</dbReference>
<evidence type="ECO:0000256" key="5">
    <source>
        <dbReference type="ARBA" id="ARBA00022692"/>
    </source>
</evidence>
<feature type="transmembrane region" description="Helical" evidence="8">
    <location>
        <begin position="536"/>
        <end position="560"/>
    </location>
</feature>
<feature type="transmembrane region" description="Helical" evidence="8">
    <location>
        <begin position="298"/>
        <end position="319"/>
    </location>
</feature>
<keyword evidence="4" id="KW-1003">Cell membrane</keyword>
<evidence type="ECO:0000256" key="8">
    <source>
        <dbReference type="SAM" id="Phobius"/>
    </source>
</evidence>
<dbReference type="NCBIfam" id="TIGR00842">
    <property type="entry name" value="bcct"/>
    <property type="match status" value="1"/>
</dbReference>
<keyword evidence="7 8" id="KW-0472">Membrane</keyword>
<keyword evidence="3" id="KW-0813">Transport</keyword>
<evidence type="ECO:0000256" key="6">
    <source>
        <dbReference type="ARBA" id="ARBA00022989"/>
    </source>
</evidence>
<feature type="transmembrane region" description="Helical" evidence="8">
    <location>
        <begin position="364"/>
        <end position="382"/>
    </location>
</feature>
<dbReference type="EMBL" id="JARQWQ010000003">
    <property type="protein sequence ID" value="KAK2572850.1"/>
    <property type="molecule type" value="Genomic_DNA"/>
</dbReference>
<evidence type="ECO:0000313" key="10">
    <source>
        <dbReference type="Proteomes" id="UP001249851"/>
    </source>
</evidence>
<feature type="transmembrane region" description="Helical" evidence="8">
    <location>
        <begin position="82"/>
        <end position="102"/>
    </location>
</feature>
<dbReference type="AlphaFoldDB" id="A0AAD9R4D3"/>
<feature type="transmembrane region" description="Helical" evidence="8">
    <location>
        <begin position="465"/>
        <end position="485"/>
    </location>
</feature>
<keyword evidence="6 8" id="KW-1133">Transmembrane helix</keyword>
<comment type="similarity">
    <text evidence="2">Belongs to the cornifelin family.</text>
</comment>
<evidence type="ECO:0000256" key="3">
    <source>
        <dbReference type="ARBA" id="ARBA00022448"/>
    </source>
</evidence>
<keyword evidence="5 8" id="KW-0812">Transmembrane</keyword>
<feature type="transmembrane region" description="Helical" evidence="8">
    <location>
        <begin position="270"/>
        <end position="291"/>
    </location>
</feature>
<feature type="transmembrane region" description="Helical" evidence="8">
    <location>
        <begin position="176"/>
        <end position="199"/>
    </location>
</feature>
<evidence type="ECO:0000313" key="9">
    <source>
        <dbReference type="EMBL" id="KAK2572850.1"/>
    </source>
</evidence>
<dbReference type="Pfam" id="PF04749">
    <property type="entry name" value="PLAC8"/>
    <property type="match status" value="1"/>
</dbReference>
<organism evidence="9 10">
    <name type="scientific">Acropora cervicornis</name>
    <name type="common">Staghorn coral</name>
    <dbReference type="NCBI Taxonomy" id="6130"/>
    <lineage>
        <taxon>Eukaryota</taxon>
        <taxon>Metazoa</taxon>
        <taxon>Cnidaria</taxon>
        <taxon>Anthozoa</taxon>
        <taxon>Hexacorallia</taxon>
        <taxon>Scleractinia</taxon>
        <taxon>Astrocoeniina</taxon>
        <taxon>Acroporidae</taxon>
        <taxon>Acropora</taxon>
    </lineage>
</organism>
<dbReference type="InterPro" id="IPR000060">
    <property type="entry name" value="BCCT_transptr"/>
</dbReference>
<keyword evidence="10" id="KW-1185">Reference proteome</keyword>
<reference evidence="9" key="2">
    <citation type="journal article" date="2023" name="Science">
        <title>Genomic signatures of disease resistance in endangered staghorn corals.</title>
        <authorList>
            <person name="Vollmer S.V."/>
            <person name="Selwyn J.D."/>
            <person name="Despard B.A."/>
            <person name="Roesel C.L."/>
        </authorList>
    </citation>
    <scope>NUCLEOTIDE SEQUENCE</scope>
    <source>
        <strain evidence="9">K2</strain>
    </source>
</reference>
<feature type="transmembrane region" description="Helical" evidence="8">
    <location>
        <begin position="394"/>
        <end position="417"/>
    </location>
</feature>
<feature type="transmembrane region" description="Helical" evidence="8">
    <location>
        <begin position="122"/>
        <end position="142"/>
    </location>
</feature>
<reference evidence="9" key="1">
    <citation type="journal article" date="2023" name="G3 (Bethesda)">
        <title>Whole genome assembly and annotation of the endangered Caribbean coral Acropora cervicornis.</title>
        <authorList>
            <person name="Selwyn J.D."/>
            <person name="Vollmer S.V."/>
        </authorList>
    </citation>
    <scope>NUCLEOTIDE SEQUENCE</scope>
    <source>
        <strain evidence="9">K2</strain>
    </source>
</reference>
<evidence type="ECO:0000256" key="7">
    <source>
        <dbReference type="ARBA" id="ARBA00023136"/>
    </source>
</evidence>
<sequence length="743" mass="83624">MKKNMDADENLQEHLKKCRWIRVNWLWAKIGKVNVGIFLKFNPIVTLLSAAVIWGFVIWCVVESEVANDEMLLWKTWITEKFTWMYIGTQDIWAVIIILLYFSKYSNMKLGRDDEEPEFNDVTYFTMLFAAGIGIGLFYFGVAEPIYHYVPGPYGNRYEGRYTDNQLAQDAMNLTFFHWGIHGWIVYVVVGLLMAFVCYRQGLPMTIRSCFYPLIGDKIYGWMGDVIDVLSICGTMFGVCTSLGLGAIQLNAGIQRMNSSIEVSSTNQIIIIWCVTACATVSVITGLKLGIRRLSETCFGIGMLLMLVVFFFDDTWFLLNLYTQSFGYYLQWIIQLGFHTDAFAQMGNSQDKKEVVSWMNDWTIFYWGWWIAWSPFVGMFIAKISRGRTIKQFINATMTAPIVYSFMWLTIFGGAGIRMERRAFHANITCDSILGGKKSTESLNGLYRLSCRNKDDMWFDLVEQYGDIGTVLSVISLIGIVLYFVTSSDSGSLVIDCLSANGDPDPPILQRVFWAFTEGATATALLYAGGPDALTALQTVSIAAGVPYTILLCFMCIALWRAVHVEAGVLDPNGPSFTVDLLEVFSNPTLDSLSRVAVALFCPWYPMGNAAWRLDGSKGSKIAYYLAIAIPFYLWVLGMALEPVVEGLSYLAWAILFAFFAYGTATRAGIREKYGINGNMAEDFFAVMLLYPFAAYQMDHFMESPPCPPLNGAYDVEYGNEKGAIYENKVAANVPLEKIDTKF</sequence>
<feature type="transmembrane region" description="Helical" evidence="8">
    <location>
        <begin position="622"/>
        <end position="641"/>
    </location>
</feature>
<proteinExistence type="inferred from homology"/>